<reference evidence="3" key="1">
    <citation type="submission" date="2016-10" db="EMBL/GenBank/DDBJ databases">
        <authorList>
            <person name="Varghese N."/>
            <person name="Submissions S."/>
        </authorList>
    </citation>
    <scope>NUCLEOTIDE SEQUENCE [LARGE SCALE GENOMIC DNA]</scope>
    <source>
        <strain evidence="3">LMG 26031</strain>
    </source>
</reference>
<feature type="non-terminal residue" evidence="2">
    <location>
        <position position="1"/>
    </location>
</feature>
<sequence>GYTCDLELETRDDPTSDRHRSHFRKGGK</sequence>
<organism evidence="2 3">
    <name type="scientific">Paraburkholderia diazotrophica</name>
    <dbReference type="NCBI Taxonomy" id="667676"/>
    <lineage>
        <taxon>Bacteria</taxon>
        <taxon>Pseudomonadati</taxon>
        <taxon>Pseudomonadota</taxon>
        <taxon>Betaproteobacteria</taxon>
        <taxon>Burkholderiales</taxon>
        <taxon>Burkholderiaceae</taxon>
        <taxon>Paraburkholderia</taxon>
    </lineage>
</organism>
<proteinExistence type="predicted"/>
<gene>
    <name evidence="2" type="ORF">SAMN05192539_11074</name>
</gene>
<accession>A0A1H7EKR2</accession>
<evidence type="ECO:0000313" key="2">
    <source>
        <dbReference type="EMBL" id="SEK14471.1"/>
    </source>
</evidence>
<dbReference type="AlphaFoldDB" id="A0A1H7EKR2"/>
<dbReference type="Proteomes" id="UP000198866">
    <property type="component" value="Unassembled WGS sequence"/>
</dbReference>
<protein>
    <submittedName>
        <fullName evidence="2">Uncharacterized protein</fullName>
    </submittedName>
</protein>
<feature type="compositionally biased region" description="Basic residues" evidence="1">
    <location>
        <begin position="19"/>
        <end position="28"/>
    </location>
</feature>
<evidence type="ECO:0000313" key="3">
    <source>
        <dbReference type="Proteomes" id="UP000198866"/>
    </source>
</evidence>
<keyword evidence="3" id="KW-1185">Reference proteome</keyword>
<dbReference type="EMBL" id="FNYE01000107">
    <property type="protein sequence ID" value="SEK14471.1"/>
    <property type="molecule type" value="Genomic_DNA"/>
</dbReference>
<feature type="region of interest" description="Disordered" evidence="1">
    <location>
        <begin position="1"/>
        <end position="28"/>
    </location>
</feature>
<name>A0A1H7EKR2_9BURK</name>
<evidence type="ECO:0000256" key="1">
    <source>
        <dbReference type="SAM" id="MobiDB-lite"/>
    </source>
</evidence>
<feature type="compositionally biased region" description="Basic and acidic residues" evidence="1">
    <location>
        <begin position="8"/>
        <end position="18"/>
    </location>
</feature>